<comment type="caution">
    <text evidence="2">The sequence shown here is derived from an EMBL/GenBank/DDBJ whole genome shotgun (WGS) entry which is preliminary data.</text>
</comment>
<dbReference type="EMBL" id="SJKB01000014">
    <property type="protein sequence ID" value="TCC55869.1"/>
    <property type="molecule type" value="Genomic_DNA"/>
</dbReference>
<dbReference type="RefSeq" id="WP_131363612.1">
    <property type="nucleotide sequence ID" value="NZ_SJKB01000014.1"/>
</dbReference>
<sequence>MITEHQEVARHRVNEQLRAAEIRAERHGRKAARPRTSGPRYELAGVLRRIADRLDPQRRLDSQRRLAEPQSGHRGTGLSVVR</sequence>
<evidence type="ECO:0000313" key="3">
    <source>
        <dbReference type="Proteomes" id="UP000291144"/>
    </source>
</evidence>
<evidence type="ECO:0000256" key="1">
    <source>
        <dbReference type="SAM" id="MobiDB-lite"/>
    </source>
</evidence>
<name>A0A4R0K888_9ACTN</name>
<dbReference type="AlphaFoldDB" id="A0A4R0K888"/>
<feature type="region of interest" description="Disordered" evidence="1">
    <location>
        <begin position="54"/>
        <end position="82"/>
    </location>
</feature>
<keyword evidence="3" id="KW-1185">Reference proteome</keyword>
<accession>A0A4R0K888</accession>
<proteinExistence type="predicted"/>
<organism evidence="2 3">
    <name type="scientific">Kribbella pittospori</name>
    <dbReference type="NCBI Taxonomy" id="722689"/>
    <lineage>
        <taxon>Bacteria</taxon>
        <taxon>Bacillati</taxon>
        <taxon>Actinomycetota</taxon>
        <taxon>Actinomycetes</taxon>
        <taxon>Propionibacteriales</taxon>
        <taxon>Kribbellaceae</taxon>
        <taxon>Kribbella</taxon>
    </lineage>
</organism>
<reference evidence="2 3" key="1">
    <citation type="submission" date="2019-02" db="EMBL/GenBank/DDBJ databases">
        <title>Kribbella capetownensis sp. nov. and Kribbella speibonae sp. nov., isolated from soil.</title>
        <authorList>
            <person name="Curtis S.M."/>
            <person name="Norton I."/>
            <person name="Everest G.J."/>
            <person name="Meyers P.R."/>
        </authorList>
    </citation>
    <scope>NUCLEOTIDE SEQUENCE [LARGE SCALE GENOMIC DNA]</scope>
    <source>
        <strain evidence="2 3">NRRL B-24813</strain>
    </source>
</reference>
<protein>
    <submittedName>
        <fullName evidence="2">Uncharacterized protein</fullName>
    </submittedName>
</protein>
<dbReference type="Proteomes" id="UP000291144">
    <property type="component" value="Unassembled WGS sequence"/>
</dbReference>
<evidence type="ECO:0000313" key="2">
    <source>
        <dbReference type="EMBL" id="TCC55869.1"/>
    </source>
</evidence>
<dbReference type="OrthoDB" id="3829408at2"/>
<gene>
    <name evidence="2" type="ORF">E0H73_34645</name>
</gene>
<feature type="compositionally biased region" description="Basic and acidic residues" evidence="1">
    <location>
        <begin position="54"/>
        <end position="67"/>
    </location>
</feature>